<reference evidence="2 3" key="1">
    <citation type="submission" date="2015-10" db="EMBL/GenBank/DDBJ databases">
        <title>Isolation and characterization of a duck reovirus variant in China.</title>
        <authorList>
            <person name="Zheng X."/>
            <person name="Zhang D."/>
        </authorList>
    </citation>
    <scope>NUCLEOTIDE SEQUENCE [LARGE SCALE GENOMIC DNA]</scope>
    <source>
        <strain evidence="2 3">HN5d</strain>
    </source>
</reference>
<feature type="region of interest" description="Disordered" evidence="1">
    <location>
        <begin position="95"/>
        <end position="162"/>
    </location>
</feature>
<evidence type="ECO:0000313" key="2">
    <source>
        <dbReference type="EMBL" id="AOM63298.1"/>
    </source>
</evidence>
<protein>
    <submittedName>
        <fullName evidence="2">p18</fullName>
    </submittedName>
</protein>
<feature type="compositionally biased region" description="Basic and acidic residues" evidence="1">
    <location>
        <begin position="96"/>
        <end position="107"/>
    </location>
</feature>
<organism evidence="2 3">
    <name type="scientific">Duck reovirus</name>
    <dbReference type="NCBI Taxonomy" id="1171667"/>
    <lineage>
        <taxon>Viruses</taxon>
        <taxon>Riboviria</taxon>
        <taxon>Orthornavirae</taxon>
        <taxon>Duplornaviricota</taxon>
        <taxon>Resentoviricetes</taxon>
        <taxon>Reovirales</taxon>
        <taxon>Spinareoviridae</taxon>
        <taxon>Orthoreovirus</taxon>
        <taxon>Orthoreovirus avis</taxon>
        <taxon>Avian orthoreovirus</taxon>
    </lineage>
</organism>
<sequence>MSLPPTPILFKSFKVHSWRLLSQSPFHVQFCDAGLQSYDVYSRFPSVCDLSLCYYLNTPFEFGITAIEGRPGDYYLLFAGKSSDSNSRVSLYATRRAGDDGSQRGDTPDTFPPPLPVKRRRSFEDTDQIPPKRRRLTQRITSGGVETPDYDYVDGGRSTINN</sequence>
<proteinExistence type="predicted"/>
<accession>A0A1C9C4U7</accession>
<dbReference type="Proteomes" id="UP000246830">
    <property type="component" value="Genome"/>
</dbReference>
<name>A0A1C9C4U7_9REOV</name>
<dbReference type="EMBL" id="KT861593">
    <property type="protein sequence ID" value="AOM63298.1"/>
    <property type="molecule type" value="Genomic_RNA"/>
</dbReference>
<evidence type="ECO:0000256" key="1">
    <source>
        <dbReference type="SAM" id="MobiDB-lite"/>
    </source>
</evidence>
<evidence type="ECO:0000313" key="3">
    <source>
        <dbReference type="Proteomes" id="UP000246830"/>
    </source>
</evidence>